<keyword evidence="3" id="KW-1185">Reference proteome</keyword>
<feature type="transmembrane region" description="Helical" evidence="1">
    <location>
        <begin position="28"/>
        <end position="46"/>
    </location>
</feature>
<dbReference type="OrthoDB" id="2421077at2759"/>
<keyword evidence="1" id="KW-0812">Transmembrane</keyword>
<evidence type="ECO:0000256" key="1">
    <source>
        <dbReference type="SAM" id="Phobius"/>
    </source>
</evidence>
<keyword evidence="1" id="KW-0472">Membrane</keyword>
<proteinExistence type="predicted"/>
<gene>
    <name evidence="2" type="ORF">PBRASI_LOCUS2970</name>
</gene>
<dbReference type="EMBL" id="CAJVPI010000250">
    <property type="protein sequence ID" value="CAG8508203.1"/>
    <property type="molecule type" value="Genomic_DNA"/>
</dbReference>
<sequence>MNAIKEFYARQIPSRNSELTVIRTLRPLSLLIGYICVAVFFGFQLYELHQDERTLVFRDDYNPSIPTPIVYFCADFNFTVDCMVTYSNNVSSCNEYVEQIGDDIHVVPYTIVNTSNLNFADDYNYIVDENTIYVFSLTVNIVDTTFISGEDAGMIVWFTDKETKLGMLMELSDDERLKGSSDYAATISADNYFRLANNQSYAFFYERKIANRLNQDAVNILSGDGQHTRLAMIDGFLVSYPGNGNYSYIEINPKSFVTRTETEISNLTIMDAISNVGGIYAAALVIYRFLYGTDGIRPWGLVQNLPHIRRKARSALHNSLSPNIPFTGSVLSKDLLIDEKVAAIEQKQLALELFLKEYVVNVDNIIHDQAN</sequence>
<evidence type="ECO:0000313" key="3">
    <source>
        <dbReference type="Proteomes" id="UP000789739"/>
    </source>
</evidence>
<dbReference type="AlphaFoldDB" id="A0A9N8ZVQ0"/>
<protein>
    <submittedName>
        <fullName evidence="2">7363_t:CDS:1</fullName>
    </submittedName>
</protein>
<reference evidence="2" key="1">
    <citation type="submission" date="2021-06" db="EMBL/GenBank/DDBJ databases">
        <authorList>
            <person name="Kallberg Y."/>
            <person name="Tangrot J."/>
            <person name="Rosling A."/>
        </authorList>
    </citation>
    <scope>NUCLEOTIDE SEQUENCE</scope>
    <source>
        <strain evidence="2">BR232B</strain>
    </source>
</reference>
<evidence type="ECO:0000313" key="2">
    <source>
        <dbReference type="EMBL" id="CAG8508203.1"/>
    </source>
</evidence>
<keyword evidence="1" id="KW-1133">Transmembrane helix</keyword>
<dbReference type="Proteomes" id="UP000789739">
    <property type="component" value="Unassembled WGS sequence"/>
</dbReference>
<name>A0A9N8ZVQ0_9GLOM</name>
<comment type="caution">
    <text evidence="2">The sequence shown here is derived from an EMBL/GenBank/DDBJ whole genome shotgun (WGS) entry which is preliminary data.</text>
</comment>
<accession>A0A9N8ZVQ0</accession>
<organism evidence="2 3">
    <name type="scientific">Paraglomus brasilianum</name>
    <dbReference type="NCBI Taxonomy" id="144538"/>
    <lineage>
        <taxon>Eukaryota</taxon>
        <taxon>Fungi</taxon>
        <taxon>Fungi incertae sedis</taxon>
        <taxon>Mucoromycota</taxon>
        <taxon>Glomeromycotina</taxon>
        <taxon>Glomeromycetes</taxon>
        <taxon>Paraglomerales</taxon>
        <taxon>Paraglomeraceae</taxon>
        <taxon>Paraglomus</taxon>
    </lineage>
</organism>